<dbReference type="KEGG" id="marp:QYS47_12975"/>
<dbReference type="Gene3D" id="3.40.50.1100">
    <property type="match status" value="2"/>
</dbReference>
<feature type="active site" description="Nucleophile" evidence="4">
    <location>
        <position position="67"/>
    </location>
</feature>
<dbReference type="InterPro" id="IPR027278">
    <property type="entry name" value="ACCD_DCysDesulf"/>
</dbReference>
<proteinExistence type="inferred from homology"/>
<dbReference type="PIRSF" id="PIRSF006278">
    <property type="entry name" value="ACCD_DCysDesulf"/>
    <property type="match status" value="1"/>
</dbReference>
<dbReference type="Pfam" id="PF00291">
    <property type="entry name" value="PALP"/>
    <property type="match status" value="1"/>
</dbReference>
<evidence type="ECO:0000256" key="3">
    <source>
        <dbReference type="ARBA" id="ARBA00022898"/>
    </source>
</evidence>
<dbReference type="Proteomes" id="UP001232019">
    <property type="component" value="Chromosome"/>
</dbReference>
<keyword evidence="3 5" id="KW-0663">Pyridoxal phosphate</keyword>
<dbReference type="PANTHER" id="PTHR43780">
    <property type="entry name" value="1-AMINOCYCLOPROPANE-1-CARBOXYLATE DEAMINASE-RELATED"/>
    <property type="match status" value="1"/>
</dbReference>
<evidence type="ECO:0000259" key="6">
    <source>
        <dbReference type="Pfam" id="PF00291"/>
    </source>
</evidence>
<evidence type="ECO:0000256" key="1">
    <source>
        <dbReference type="ARBA" id="ARBA00001933"/>
    </source>
</evidence>
<protein>
    <submittedName>
        <fullName evidence="7">Pyridoxal-phosphate dependent enzyme</fullName>
    </submittedName>
</protein>
<sequence>MSVEKFFSPKDVPIQRVQFAGLIFDVLRLDKIHAGASGNKFFKLKYNFLEAEKKGYKNILTFGGAFSNHIAATAISSAACGFNSVGVIRGEEVENPTLNLAKRYGMKLHFISREKYKEKDDPEFIDKLKTQFDYPYIIPEGGTNDMAIAGTAEIHNFIPKEYNLIASCFGTGGTLGGLIKGKSEHQNILGFSVLKGDWPKKEIQNLLGQQQFQDWEINTEYHFGGYAKWKPELIDFIEEFYDKTTIPLDPIYTGKLMYGLMMEWKKDKINSDQKILVIHSGGLQGIKGFNERFGFKLAEK</sequence>
<comment type="cofactor">
    <cofactor evidence="1">
        <name>pyridoxal 5'-phosphate</name>
        <dbReference type="ChEBI" id="CHEBI:597326"/>
    </cofactor>
</comment>
<reference evidence="7" key="1">
    <citation type="submission" date="2023-08" db="EMBL/GenBank/DDBJ databases">
        <title>Comparative genomics and taxonomic characterization of three novel marine species of genus Marivirga.</title>
        <authorList>
            <person name="Muhammad N."/>
            <person name="Kim S.-G."/>
        </authorList>
    </citation>
    <scope>NUCLEOTIDE SEQUENCE</scope>
    <source>
        <strain evidence="7">BKB1-2</strain>
    </source>
</reference>
<gene>
    <name evidence="7" type="ORF">QYS47_12975</name>
</gene>
<dbReference type="PANTHER" id="PTHR43780:SF2">
    <property type="entry name" value="1-AMINOCYCLOPROPANE-1-CARBOXYLATE DEAMINASE-RELATED"/>
    <property type="match status" value="1"/>
</dbReference>
<dbReference type="InterPro" id="IPR001926">
    <property type="entry name" value="TrpB-like_PALP"/>
</dbReference>
<dbReference type="RefSeq" id="WP_322347467.1">
    <property type="nucleotide sequence ID" value="NZ_CP129968.2"/>
</dbReference>
<organism evidence="7">
    <name type="scientific">Marivirga arenosa</name>
    <dbReference type="NCBI Taxonomy" id="3059076"/>
    <lineage>
        <taxon>Bacteria</taxon>
        <taxon>Pseudomonadati</taxon>
        <taxon>Bacteroidota</taxon>
        <taxon>Cytophagia</taxon>
        <taxon>Cytophagales</taxon>
        <taxon>Marivirgaceae</taxon>
        <taxon>Marivirga</taxon>
    </lineage>
</organism>
<name>A0AA49GGZ2_9BACT</name>
<dbReference type="SUPFAM" id="SSF53686">
    <property type="entry name" value="Tryptophan synthase beta subunit-like PLP-dependent enzymes"/>
    <property type="match status" value="1"/>
</dbReference>
<comment type="similarity">
    <text evidence="2">Belongs to the ACC deaminase/D-cysteine desulfhydrase family.</text>
</comment>
<feature type="modified residue" description="N6-(pyridoxal phosphate)lysine" evidence="5">
    <location>
        <position position="40"/>
    </location>
</feature>
<dbReference type="AlphaFoldDB" id="A0AA49GGZ2"/>
<evidence type="ECO:0000313" key="7">
    <source>
        <dbReference type="EMBL" id="WKK82832.2"/>
    </source>
</evidence>
<evidence type="ECO:0000256" key="5">
    <source>
        <dbReference type="PIRSR" id="PIRSR006278-2"/>
    </source>
</evidence>
<feature type="domain" description="Tryptophan synthase beta chain-like PALP" evidence="6">
    <location>
        <begin position="36"/>
        <end position="281"/>
    </location>
</feature>
<dbReference type="InterPro" id="IPR036052">
    <property type="entry name" value="TrpB-like_PALP_sf"/>
</dbReference>
<evidence type="ECO:0000256" key="4">
    <source>
        <dbReference type="PIRSR" id="PIRSR006278-1"/>
    </source>
</evidence>
<evidence type="ECO:0000256" key="2">
    <source>
        <dbReference type="ARBA" id="ARBA00008639"/>
    </source>
</evidence>
<dbReference type="GO" id="GO:0019148">
    <property type="term" value="F:D-cysteine desulfhydrase activity"/>
    <property type="evidence" value="ECO:0007669"/>
    <property type="project" value="TreeGrafter"/>
</dbReference>
<dbReference type="EMBL" id="CP129968">
    <property type="protein sequence ID" value="WKK82832.2"/>
    <property type="molecule type" value="Genomic_DNA"/>
</dbReference>
<accession>A0AA49GGZ2</accession>